<evidence type="ECO:0000259" key="3">
    <source>
        <dbReference type="PROSITE" id="PS50110"/>
    </source>
</evidence>
<sequence length="197" mass="20976">MVDHSASTPVERLCRLYDDRMTETGGDLSPEDLRELKAMAAIYDLDTDRSPAEVWRDVRAVVTRQAPRRDDDAPAAAGDPVTVMVVEDDAEAAADLTELLTEAGHRVVGPFHNAAAAEAAAALHPIDIALLDLNLSDGATGVDLASDLTDRWDVQVVFISGDVTLAARHADRAEALVLKPYTGAQILEAVTRLGPAA</sequence>
<accession>A0ABY4SJ20</accession>
<gene>
    <name evidence="4" type="ORF">M8231_14405</name>
</gene>
<reference evidence="4" key="1">
    <citation type="submission" date="2022-05" db="EMBL/GenBank/DDBJ databases">
        <title>Brevundimonas albigilva TT17 genome sequence.</title>
        <authorList>
            <person name="Lee K."/>
            <person name="Son H."/>
        </authorList>
    </citation>
    <scope>NUCLEOTIDE SEQUENCE</scope>
    <source>
        <strain evidence="4">TT17</strain>
    </source>
</reference>
<dbReference type="RefSeq" id="WP_249749399.1">
    <property type="nucleotide sequence ID" value="NZ_CP097298.1"/>
</dbReference>
<dbReference type="SMART" id="SM00448">
    <property type="entry name" value="REC"/>
    <property type="match status" value="1"/>
</dbReference>
<feature type="modified residue" description="4-aspartylphosphate" evidence="2">
    <location>
        <position position="132"/>
    </location>
</feature>
<evidence type="ECO:0000313" key="4">
    <source>
        <dbReference type="EMBL" id="URI14975.1"/>
    </source>
</evidence>
<dbReference type="InterPro" id="IPR001789">
    <property type="entry name" value="Sig_transdc_resp-reg_receiver"/>
</dbReference>
<evidence type="ECO:0000256" key="2">
    <source>
        <dbReference type="PROSITE-ProRule" id="PRU00169"/>
    </source>
</evidence>
<evidence type="ECO:0000256" key="1">
    <source>
        <dbReference type="ARBA" id="ARBA00022553"/>
    </source>
</evidence>
<proteinExistence type="predicted"/>
<dbReference type="InterPro" id="IPR050595">
    <property type="entry name" value="Bact_response_regulator"/>
</dbReference>
<organism evidence="4 5">
    <name type="scientific">Brevundimonas albigilva</name>
    <dbReference type="NCBI Taxonomy" id="1312364"/>
    <lineage>
        <taxon>Bacteria</taxon>
        <taxon>Pseudomonadati</taxon>
        <taxon>Pseudomonadota</taxon>
        <taxon>Alphaproteobacteria</taxon>
        <taxon>Caulobacterales</taxon>
        <taxon>Caulobacteraceae</taxon>
        <taxon>Brevundimonas</taxon>
    </lineage>
</organism>
<name>A0ABY4SJ20_9CAUL</name>
<keyword evidence="1 2" id="KW-0597">Phosphoprotein</keyword>
<dbReference type="EMBL" id="CP097649">
    <property type="protein sequence ID" value="URI14975.1"/>
    <property type="molecule type" value="Genomic_DNA"/>
</dbReference>
<dbReference type="PROSITE" id="PS50110">
    <property type="entry name" value="RESPONSE_REGULATORY"/>
    <property type="match status" value="1"/>
</dbReference>
<dbReference type="Gene3D" id="3.40.50.2300">
    <property type="match status" value="1"/>
</dbReference>
<dbReference type="Proteomes" id="UP001055429">
    <property type="component" value="Chromosome"/>
</dbReference>
<dbReference type="SUPFAM" id="SSF52172">
    <property type="entry name" value="CheY-like"/>
    <property type="match status" value="1"/>
</dbReference>
<keyword evidence="5" id="KW-1185">Reference proteome</keyword>
<dbReference type="PANTHER" id="PTHR44591:SF21">
    <property type="entry name" value="TWO-COMPONENT RESPONSE REGULATOR"/>
    <property type="match status" value="1"/>
</dbReference>
<protein>
    <submittedName>
        <fullName evidence="4">Response regulator</fullName>
    </submittedName>
</protein>
<dbReference type="Pfam" id="PF00072">
    <property type="entry name" value="Response_reg"/>
    <property type="match status" value="1"/>
</dbReference>
<evidence type="ECO:0000313" key="5">
    <source>
        <dbReference type="Proteomes" id="UP001055429"/>
    </source>
</evidence>
<dbReference type="InterPro" id="IPR011006">
    <property type="entry name" value="CheY-like_superfamily"/>
</dbReference>
<dbReference type="PANTHER" id="PTHR44591">
    <property type="entry name" value="STRESS RESPONSE REGULATOR PROTEIN 1"/>
    <property type="match status" value="1"/>
</dbReference>
<feature type="domain" description="Response regulatory" evidence="3">
    <location>
        <begin position="82"/>
        <end position="194"/>
    </location>
</feature>